<evidence type="ECO:0000313" key="1">
    <source>
        <dbReference type="EMBL" id="KFN11907.1"/>
    </source>
</evidence>
<dbReference type="AlphaFoldDB" id="A0A090ZMQ8"/>
<reference evidence="1 2" key="1">
    <citation type="submission" date="2014-04" db="EMBL/GenBank/DDBJ databases">
        <authorList>
            <person name="Bishop-Lilly K.A."/>
            <person name="Broomall S.M."/>
            <person name="Chain P.S."/>
            <person name="Chertkov O."/>
            <person name="Coyne S.R."/>
            <person name="Daligault H.E."/>
            <person name="Davenport K.W."/>
            <person name="Erkkila T."/>
            <person name="Frey K.G."/>
            <person name="Gibbons H.S."/>
            <person name="Gu W."/>
            <person name="Jaissle J."/>
            <person name="Johnson S.L."/>
            <person name="Koroleva G.I."/>
            <person name="Ladner J.T."/>
            <person name="Lo C.-C."/>
            <person name="Minogue T.D."/>
            <person name="Munk C."/>
            <person name="Palacios G.F."/>
            <person name="Redden C.L."/>
            <person name="Rosenzweig C.N."/>
            <person name="Scholz M.B."/>
            <person name="Teshima H."/>
            <person name="Xu Y."/>
        </authorList>
    </citation>
    <scope>NUCLEOTIDE SEQUENCE [LARGE SCALE GENOMIC DNA]</scope>
    <source>
        <strain evidence="1 2">8244</strain>
    </source>
</reference>
<dbReference type="HOGENOM" id="CLU_2937252_0_0_9"/>
<gene>
    <name evidence="1" type="ORF">DJ90_6545</name>
</gene>
<proteinExistence type="predicted"/>
<dbReference type="Proteomes" id="UP000029278">
    <property type="component" value="Unassembled WGS sequence"/>
</dbReference>
<sequence length="60" mass="7250">MLAVSIFQTILVNAEKLYLCICFYCIKEGICLSFIRMACEFKIFIVRIIRRNYHNMRRHC</sequence>
<name>A0A090ZMQ8_PAEMA</name>
<evidence type="ECO:0000313" key="2">
    <source>
        <dbReference type="Proteomes" id="UP000029278"/>
    </source>
</evidence>
<comment type="caution">
    <text evidence="1">The sequence shown here is derived from an EMBL/GenBank/DDBJ whole genome shotgun (WGS) entry which is preliminary data.</text>
</comment>
<organism evidence="1 2">
    <name type="scientific">Paenibacillus macerans</name>
    <name type="common">Bacillus macerans</name>
    <dbReference type="NCBI Taxonomy" id="44252"/>
    <lineage>
        <taxon>Bacteria</taxon>
        <taxon>Bacillati</taxon>
        <taxon>Bacillota</taxon>
        <taxon>Bacilli</taxon>
        <taxon>Bacillales</taxon>
        <taxon>Paenibacillaceae</taxon>
        <taxon>Paenibacillus</taxon>
    </lineage>
</organism>
<dbReference type="EMBL" id="JMQA01000004">
    <property type="protein sequence ID" value="KFN11907.1"/>
    <property type="molecule type" value="Genomic_DNA"/>
</dbReference>
<protein>
    <submittedName>
        <fullName evidence="1">Uncharacterized protein</fullName>
    </submittedName>
</protein>
<accession>A0A090ZMQ8</accession>
<keyword evidence="2" id="KW-1185">Reference proteome</keyword>